<evidence type="ECO:0000313" key="4">
    <source>
        <dbReference type="Proteomes" id="UP000460751"/>
    </source>
</evidence>
<feature type="domain" description="DUF4340" evidence="2">
    <location>
        <begin position="68"/>
        <end position="246"/>
    </location>
</feature>
<comment type="caution">
    <text evidence="3">The sequence shown here is derived from an EMBL/GenBank/DDBJ whole genome shotgun (WGS) entry which is preliminary data.</text>
</comment>
<proteinExistence type="predicted"/>
<feature type="region of interest" description="Disordered" evidence="1">
    <location>
        <begin position="246"/>
        <end position="265"/>
    </location>
</feature>
<organism evidence="3 4">
    <name type="scientific">Vreelandella halophila</name>
    <dbReference type="NCBI Taxonomy" id="86177"/>
    <lineage>
        <taxon>Bacteria</taxon>
        <taxon>Pseudomonadati</taxon>
        <taxon>Pseudomonadota</taxon>
        <taxon>Gammaproteobacteria</taxon>
        <taxon>Oceanospirillales</taxon>
        <taxon>Halomonadaceae</taxon>
        <taxon>Vreelandella</taxon>
    </lineage>
</organism>
<dbReference type="AlphaFoldDB" id="A0A9X5B401"/>
<protein>
    <submittedName>
        <fullName evidence="3">DUF4340 domain-containing protein</fullName>
    </submittedName>
</protein>
<accession>A0A9X5B401</accession>
<dbReference type="EMBL" id="WMEX01000002">
    <property type="protein sequence ID" value="MYL26096.1"/>
    <property type="molecule type" value="Genomic_DNA"/>
</dbReference>
<sequence>MAKAIRILSLLVVIQVVAVAVAYWPATGTTGAADGGPFLSVAAEAVSSLELKGPEGSSVQLTRKGEEWRIPALNDLPAGTDQVTRLLEGLREASTGLPVATSGGAAQRFRVAGDDYKRRLVLPLADSESRRVLFFGDTPGAGEIYARREGETSVYRVGVGTHMMPLEADQWLAKDLLSLDQQRIQSLEVNDLRLERAAPEEASNGEGDGAGRKWTVSGTEDAGQANPKAVADLVSRIAALRISGAAGDRSIPDGEPALTTRIGTGEGAPRQYHFYAGDKGEDALLVTEQYDTVFTVNTPVFDSIRKAAGRKTLIPSSNGDSKE</sequence>
<dbReference type="InterPro" id="IPR025641">
    <property type="entry name" value="DUF4340"/>
</dbReference>
<dbReference type="Proteomes" id="UP000460751">
    <property type="component" value="Unassembled WGS sequence"/>
</dbReference>
<gene>
    <name evidence="3" type="ORF">GLW01_04730</name>
</gene>
<reference evidence="3 4" key="1">
    <citation type="submission" date="2019-11" db="EMBL/GenBank/DDBJ databases">
        <title>Genome sequences of 17 halophilic strains isolated from different environments.</title>
        <authorList>
            <person name="Furrow R.E."/>
        </authorList>
    </citation>
    <scope>NUCLEOTIDE SEQUENCE [LARGE SCALE GENOMIC DNA]</scope>
    <source>
        <strain evidence="3 4">22507_15_FS</strain>
    </source>
</reference>
<dbReference type="Pfam" id="PF14238">
    <property type="entry name" value="DUF4340"/>
    <property type="match status" value="1"/>
</dbReference>
<dbReference type="OrthoDB" id="5431982at2"/>
<feature type="region of interest" description="Disordered" evidence="1">
    <location>
        <begin position="195"/>
        <end position="227"/>
    </location>
</feature>
<evidence type="ECO:0000313" key="3">
    <source>
        <dbReference type="EMBL" id="MYL26096.1"/>
    </source>
</evidence>
<evidence type="ECO:0000259" key="2">
    <source>
        <dbReference type="Pfam" id="PF14238"/>
    </source>
</evidence>
<name>A0A9X5B401_9GAMM</name>
<dbReference type="RefSeq" id="WP_160898300.1">
    <property type="nucleotide sequence ID" value="NZ_WMEX01000002.1"/>
</dbReference>
<keyword evidence="4" id="KW-1185">Reference proteome</keyword>
<evidence type="ECO:0000256" key="1">
    <source>
        <dbReference type="SAM" id="MobiDB-lite"/>
    </source>
</evidence>